<dbReference type="PANTHER" id="PTHR47178:SF1">
    <property type="entry name" value="FAD-BINDING DOMAIN-CONTAINING PROTEIN-RELATED"/>
    <property type="match status" value="1"/>
</dbReference>
<accession>A0AAN9UE10</accession>
<comment type="cofactor">
    <cofactor evidence="1">
        <name>FAD</name>
        <dbReference type="ChEBI" id="CHEBI:57692"/>
    </cofactor>
</comment>
<keyword evidence="8" id="KW-1185">Reference proteome</keyword>
<sequence length="201" mass="21668">MSERSEMKLKVKNQDIMSHLPEPSDVLVIIIGAGISGLLAAQSLRKLGVPFRIFERDADFSGGGGSRGLGWGLTLHWSLPALRALLPEEIVGRLPEAYVDRAATVERGLVSAFPFYDLSTGELKASTPAAPESERIRVNRDRLRRLLGTDIDIQVKGHAIRSPLLPPPPPPPPPHSSADNGQRLSGNPTLSLAPLDISVPK</sequence>
<evidence type="ECO:0000256" key="1">
    <source>
        <dbReference type="ARBA" id="ARBA00001974"/>
    </source>
</evidence>
<dbReference type="EMBL" id="JAKJXP020000110">
    <property type="protein sequence ID" value="KAK7745231.1"/>
    <property type="molecule type" value="Genomic_DNA"/>
</dbReference>
<keyword evidence="3" id="KW-0274">FAD</keyword>
<reference evidence="7 8" key="1">
    <citation type="submission" date="2024-02" db="EMBL/GenBank/DDBJ databases">
        <title>De novo assembly and annotation of 12 fungi associated with fruit tree decline syndrome in Ontario, Canada.</title>
        <authorList>
            <person name="Sulman M."/>
            <person name="Ellouze W."/>
            <person name="Ilyukhin E."/>
        </authorList>
    </citation>
    <scope>NUCLEOTIDE SEQUENCE [LARGE SCALE GENOMIC DNA]</scope>
    <source>
        <strain evidence="7 8">M11/M66-122</strain>
    </source>
</reference>
<feature type="compositionally biased region" description="Polar residues" evidence="6">
    <location>
        <begin position="177"/>
        <end position="190"/>
    </location>
</feature>
<dbReference type="InterPro" id="IPR036188">
    <property type="entry name" value="FAD/NAD-bd_sf"/>
</dbReference>
<keyword evidence="4" id="KW-0560">Oxidoreductase</keyword>
<dbReference type="AlphaFoldDB" id="A0AAN9UE10"/>
<proteinExistence type="predicted"/>
<name>A0AAN9UE10_9PEZI</name>
<feature type="region of interest" description="Disordered" evidence="6">
    <location>
        <begin position="160"/>
        <end position="201"/>
    </location>
</feature>
<dbReference type="SUPFAM" id="SSF51905">
    <property type="entry name" value="FAD/NAD(P)-binding domain"/>
    <property type="match status" value="1"/>
</dbReference>
<comment type="caution">
    <text evidence="7">The sequence shown here is derived from an EMBL/GenBank/DDBJ whole genome shotgun (WGS) entry which is preliminary data.</text>
</comment>
<dbReference type="Pfam" id="PF13450">
    <property type="entry name" value="NAD_binding_8"/>
    <property type="match status" value="1"/>
</dbReference>
<keyword evidence="5" id="KW-0503">Monooxygenase</keyword>
<keyword evidence="2" id="KW-0285">Flavoprotein</keyword>
<dbReference type="Proteomes" id="UP001320420">
    <property type="component" value="Unassembled WGS sequence"/>
</dbReference>
<evidence type="ECO:0000256" key="5">
    <source>
        <dbReference type="ARBA" id="ARBA00023033"/>
    </source>
</evidence>
<feature type="compositionally biased region" description="Pro residues" evidence="6">
    <location>
        <begin position="164"/>
        <end position="175"/>
    </location>
</feature>
<gene>
    <name evidence="7" type="ORF">SLS62_009860</name>
</gene>
<evidence type="ECO:0000313" key="8">
    <source>
        <dbReference type="Proteomes" id="UP001320420"/>
    </source>
</evidence>
<evidence type="ECO:0000256" key="6">
    <source>
        <dbReference type="SAM" id="MobiDB-lite"/>
    </source>
</evidence>
<evidence type="ECO:0000256" key="4">
    <source>
        <dbReference type="ARBA" id="ARBA00023002"/>
    </source>
</evidence>
<dbReference type="GO" id="GO:0004497">
    <property type="term" value="F:monooxygenase activity"/>
    <property type="evidence" value="ECO:0007669"/>
    <property type="project" value="UniProtKB-KW"/>
</dbReference>
<evidence type="ECO:0000313" key="7">
    <source>
        <dbReference type="EMBL" id="KAK7745231.1"/>
    </source>
</evidence>
<dbReference type="PANTHER" id="PTHR47178">
    <property type="entry name" value="MONOOXYGENASE, FAD-BINDING"/>
    <property type="match status" value="1"/>
</dbReference>
<organism evidence="7 8">
    <name type="scientific">Diatrype stigma</name>
    <dbReference type="NCBI Taxonomy" id="117547"/>
    <lineage>
        <taxon>Eukaryota</taxon>
        <taxon>Fungi</taxon>
        <taxon>Dikarya</taxon>
        <taxon>Ascomycota</taxon>
        <taxon>Pezizomycotina</taxon>
        <taxon>Sordariomycetes</taxon>
        <taxon>Xylariomycetidae</taxon>
        <taxon>Xylariales</taxon>
        <taxon>Diatrypaceae</taxon>
        <taxon>Diatrype</taxon>
    </lineage>
</organism>
<dbReference type="Gene3D" id="3.50.50.60">
    <property type="entry name" value="FAD/NAD(P)-binding domain"/>
    <property type="match status" value="1"/>
</dbReference>
<evidence type="ECO:0000256" key="2">
    <source>
        <dbReference type="ARBA" id="ARBA00022630"/>
    </source>
</evidence>
<protein>
    <submittedName>
        <fullName evidence="7">Uncharacterized protein</fullName>
    </submittedName>
</protein>
<evidence type="ECO:0000256" key="3">
    <source>
        <dbReference type="ARBA" id="ARBA00022827"/>
    </source>
</evidence>